<dbReference type="GeneID" id="94029865"/>
<comment type="caution">
    <text evidence="1">The sequence shown here is derived from an EMBL/GenBank/DDBJ whole genome shotgun (WGS) entry which is preliminary data.</text>
</comment>
<proteinExistence type="predicted"/>
<organism evidence="1 2">
    <name type="scientific">Prevotella jejuni</name>
    <dbReference type="NCBI Taxonomy" id="1177574"/>
    <lineage>
        <taxon>Bacteria</taxon>
        <taxon>Pseudomonadati</taxon>
        <taxon>Bacteroidota</taxon>
        <taxon>Bacteroidia</taxon>
        <taxon>Bacteroidales</taxon>
        <taxon>Prevotellaceae</taxon>
        <taxon>Prevotella</taxon>
    </lineage>
</organism>
<accession>A0A2K9HB96</accession>
<dbReference type="KEGG" id="pje:CRM71_10785"/>
<evidence type="ECO:0000313" key="2">
    <source>
        <dbReference type="Proteomes" id="UP000198427"/>
    </source>
</evidence>
<keyword evidence="2" id="KW-1185">Reference proteome</keyword>
<gene>
    <name evidence="1" type="ORF">SAMN06265364_101124</name>
</gene>
<dbReference type="Proteomes" id="UP000198427">
    <property type="component" value="Unassembled WGS sequence"/>
</dbReference>
<sequence>MQQKRIQNRISESRWTQVYVVSAATLVWTIAGLYNTSVIVPGVCILLATYLMMELNNANALIRIYSRMVSCSFLVFATMAAFMFPSIQTAIIMLGFVGFYTFAFRCYQHTHAPGWTFYAFFCIGMASIVWVQTLFFLPVLWIIMRTNTLSMSPRNFVASLLGIVLPYWFYAGYLAAKGDITLLISHFEKIAVFAEPFNLKLLSFSQVLTLSLVLVCAIIGIVHFMNQKRNDNIRTRLFYQVFITIDLATIGFLLLQPQHYEALLSIMIVATAPLIAHFFALTRTKITNWMFLILSYSAIIITLFNLWNLLHKYL</sequence>
<evidence type="ECO:0000313" key="1">
    <source>
        <dbReference type="EMBL" id="SNR61133.1"/>
    </source>
</evidence>
<dbReference type="RefSeq" id="WP_089365246.1">
    <property type="nucleotide sequence ID" value="NZ_CP023864.1"/>
</dbReference>
<name>A0A2K9HB96_9BACT</name>
<dbReference type="AlphaFoldDB" id="A0A2K9HB96"/>
<reference evidence="1 2" key="1">
    <citation type="submission" date="2017-06" db="EMBL/GenBank/DDBJ databases">
        <authorList>
            <person name="Varghese N."/>
            <person name="Submissions S."/>
        </authorList>
    </citation>
    <scope>NUCLEOTIDE SEQUENCE [LARGE SCALE GENOMIC DNA]</scope>
    <source>
        <strain evidence="1 2">DSM 26989</strain>
    </source>
</reference>
<protein>
    <submittedName>
        <fullName evidence="1">Uncharacterized protein</fullName>
    </submittedName>
</protein>
<dbReference type="EMBL" id="FZNZ01000001">
    <property type="protein sequence ID" value="SNR61133.1"/>
    <property type="molecule type" value="Genomic_DNA"/>
</dbReference>
<dbReference type="OrthoDB" id="1116060at2"/>